<name>A0AAJ0BAN7_9PEZI</name>
<evidence type="ECO:0000256" key="2">
    <source>
        <dbReference type="ARBA" id="ARBA00023242"/>
    </source>
</evidence>
<evidence type="ECO:0008006" key="9">
    <source>
        <dbReference type="Google" id="ProtNLM"/>
    </source>
</evidence>
<organism evidence="7 8">
    <name type="scientific">Echria macrotheca</name>
    <dbReference type="NCBI Taxonomy" id="438768"/>
    <lineage>
        <taxon>Eukaryota</taxon>
        <taxon>Fungi</taxon>
        <taxon>Dikarya</taxon>
        <taxon>Ascomycota</taxon>
        <taxon>Pezizomycotina</taxon>
        <taxon>Sordariomycetes</taxon>
        <taxon>Sordariomycetidae</taxon>
        <taxon>Sordariales</taxon>
        <taxon>Schizotheciaceae</taxon>
        <taxon>Echria</taxon>
    </lineage>
</organism>
<feature type="compositionally biased region" description="Low complexity" evidence="4">
    <location>
        <begin position="226"/>
        <end position="239"/>
    </location>
</feature>
<sequence>MTEQLETIFGELGLVQYLNAFIDQGFDTWDTILDITESDLDALGVKLGHRRKLQRRIANTRGTGPVLSLGSAPQPSIEDVKAQEPRATEPPRPDPRENPVVITKRKYRRHPKPDENAPERPPSAYVLFSNKMREELKGRNLTFTEIAKLVGENWQSLSQDAKEPYESQAQAMKDKFHSDLAEYKKTPEYRKYILYLQEFKAKHTIPSQGELSKRVKLEAGSHTRASGATHGRTSRSGSGSEDRQPSEPPTGRKPRGDSRMSIKESPYSPTPTQASHRASPEGSVRSPATASLDRQSAERSPTFSTSPREPPSLPPRQNSNWGEDQRQEHPGTQRHHLPSLSDIFESQRLSGHGHGPNEMNGLGFRRDHMSNSPGPVPGLIGSDGRPPLFRKDESGSASSGSSYSFPRTPIEGSLPIHALLASNSSHPFESNQQSYFQGVHIPTEHKSPVLLPNPNGPPMVNGASLVPLPYCQFLTCLSGYHNGPGPSHPSTANHRSTGYSAQSPHAVPPPQGKSDPRLDGMSALLKAGEIVDRRSQ</sequence>
<dbReference type="InterPro" id="IPR001660">
    <property type="entry name" value="SAM"/>
</dbReference>
<keyword evidence="2 3" id="KW-0539">Nucleus</keyword>
<accession>A0AAJ0BAN7</accession>
<dbReference type="Gene3D" id="1.10.150.50">
    <property type="entry name" value="Transcription Factor, Ets-1"/>
    <property type="match status" value="1"/>
</dbReference>
<protein>
    <recommendedName>
        <fullName evidence="9">HMG box domain-containing protein</fullName>
    </recommendedName>
</protein>
<keyword evidence="8" id="KW-1185">Reference proteome</keyword>
<evidence type="ECO:0000256" key="4">
    <source>
        <dbReference type="SAM" id="MobiDB-lite"/>
    </source>
</evidence>
<feature type="region of interest" description="Disordered" evidence="4">
    <location>
        <begin position="58"/>
        <end position="122"/>
    </location>
</feature>
<feature type="DNA-binding region" description="HMG box" evidence="3">
    <location>
        <begin position="118"/>
        <end position="184"/>
    </location>
</feature>
<dbReference type="GO" id="GO:0010468">
    <property type="term" value="P:regulation of gene expression"/>
    <property type="evidence" value="ECO:0007669"/>
    <property type="project" value="TreeGrafter"/>
</dbReference>
<dbReference type="PROSITE" id="PS50118">
    <property type="entry name" value="HMG_BOX_2"/>
    <property type="match status" value="1"/>
</dbReference>
<keyword evidence="1 3" id="KW-0238">DNA-binding</keyword>
<dbReference type="Pfam" id="PF00536">
    <property type="entry name" value="SAM_1"/>
    <property type="match status" value="1"/>
</dbReference>
<feature type="compositionally biased region" description="Basic and acidic residues" evidence="4">
    <location>
        <begin position="78"/>
        <end position="97"/>
    </location>
</feature>
<dbReference type="InterPro" id="IPR013761">
    <property type="entry name" value="SAM/pointed_sf"/>
</dbReference>
<evidence type="ECO:0000259" key="6">
    <source>
        <dbReference type="PROSITE" id="PS50118"/>
    </source>
</evidence>
<dbReference type="Pfam" id="PF00505">
    <property type="entry name" value="HMG_box"/>
    <property type="match status" value="1"/>
</dbReference>
<feature type="compositionally biased region" description="Low complexity" evidence="4">
    <location>
        <begin position="395"/>
        <end position="404"/>
    </location>
</feature>
<dbReference type="GO" id="GO:0003677">
    <property type="term" value="F:DNA binding"/>
    <property type="evidence" value="ECO:0007669"/>
    <property type="project" value="UniProtKB-UniRule"/>
</dbReference>
<dbReference type="SUPFAM" id="SSF47769">
    <property type="entry name" value="SAM/Pointed domain"/>
    <property type="match status" value="1"/>
</dbReference>
<dbReference type="Gene3D" id="1.10.30.10">
    <property type="entry name" value="High mobility group box domain"/>
    <property type="match status" value="1"/>
</dbReference>
<dbReference type="PANTHER" id="PTHR46040:SF3">
    <property type="entry name" value="HIGH MOBILITY GROUP PROTEIN 2"/>
    <property type="match status" value="1"/>
</dbReference>
<dbReference type="EMBL" id="MU839839">
    <property type="protein sequence ID" value="KAK1752451.1"/>
    <property type="molecule type" value="Genomic_DNA"/>
</dbReference>
<feature type="domain" description="SAM" evidence="5">
    <location>
        <begin position="1"/>
        <end position="63"/>
    </location>
</feature>
<evidence type="ECO:0000259" key="5">
    <source>
        <dbReference type="PROSITE" id="PS50105"/>
    </source>
</evidence>
<evidence type="ECO:0000313" key="8">
    <source>
        <dbReference type="Proteomes" id="UP001239445"/>
    </source>
</evidence>
<dbReference type="InterPro" id="IPR051965">
    <property type="entry name" value="ChromReg_NeuronalGeneExpr"/>
</dbReference>
<dbReference type="GO" id="GO:0005634">
    <property type="term" value="C:nucleus"/>
    <property type="evidence" value="ECO:0007669"/>
    <property type="project" value="UniProtKB-UniRule"/>
</dbReference>
<dbReference type="InterPro" id="IPR036910">
    <property type="entry name" value="HMG_box_dom_sf"/>
</dbReference>
<proteinExistence type="predicted"/>
<dbReference type="InterPro" id="IPR009071">
    <property type="entry name" value="HMG_box_dom"/>
</dbReference>
<dbReference type="PROSITE" id="PS50105">
    <property type="entry name" value="SAM_DOMAIN"/>
    <property type="match status" value="1"/>
</dbReference>
<dbReference type="SMART" id="SM00454">
    <property type="entry name" value="SAM"/>
    <property type="match status" value="1"/>
</dbReference>
<evidence type="ECO:0000313" key="7">
    <source>
        <dbReference type="EMBL" id="KAK1752451.1"/>
    </source>
</evidence>
<feature type="region of interest" description="Disordered" evidence="4">
    <location>
        <begin position="219"/>
        <end position="408"/>
    </location>
</feature>
<dbReference type="PANTHER" id="PTHR46040">
    <property type="entry name" value="HIGH MOBILITY GROUP PROTEIN 2"/>
    <property type="match status" value="1"/>
</dbReference>
<gene>
    <name evidence="7" type="ORF">QBC47DRAFT_305200</name>
</gene>
<comment type="caution">
    <text evidence="7">The sequence shown here is derived from an EMBL/GenBank/DDBJ whole genome shotgun (WGS) entry which is preliminary data.</text>
</comment>
<feature type="compositionally biased region" description="Polar residues" evidence="4">
    <location>
        <begin position="286"/>
        <end position="307"/>
    </location>
</feature>
<feature type="compositionally biased region" description="Polar residues" evidence="4">
    <location>
        <begin position="488"/>
        <end position="503"/>
    </location>
</feature>
<dbReference type="Proteomes" id="UP001239445">
    <property type="component" value="Unassembled WGS sequence"/>
</dbReference>
<reference evidence="7" key="1">
    <citation type="submission" date="2023-06" db="EMBL/GenBank/DDBJ databases">
        <title>Genome-scale phylogeny and comparative genomics of the fungal order Sordariales.</title>
        <authorList>
            <consortium name="Lawrence Berkeley National Laboratory"/>
            <person name="Hensen N."/>
            <person name="Bonometti L."/>
            <person name="Westerberg I."/>
            <person name="Brannstrom I.O."/>
            <person name="Guillou S."/>
            <person name="Cros-Aarteil S."/>
            <person name="Calhoun S."/>
            <person name="Haridas S."/>
            <person name="Kuo A."/>
            <person name="Mondo S."/>
            <person name="Pangilinan J."/>
            <person name="Riley R."/>
            <person name="Labutti K."/>
            <person name="Andreopoulos B."/>
            <person name="Lipzen A."/>
            <person name="Chen C."/>
            <person name="Yanf M."/>
            <person name="Daum C."/>
            <person name="Ng V."/>
            <person name="Clum A."/>
            <person name="Steindorff A."/>
            <person name="Ohm R."/>
            <person name="Martin F."/>
            <person name="Silar P."/>
            <person name="Natvig D."/>
            <person name="Lalanne C."/>
            <person name="Gautier V."/>
            <person name="Ament-Velasquez S.L."/>
            <person name="Kruys A."/>
            <person name="Hutchinson M.I."/>
            <person name="Powell A.J."/>
            <person name="Barry K."/>
            <person name="Miller A.N."/>
            <person name="Grigoriev I.V."/>
            <person name="Debuchy R."/>
            <person name="Gladieux P."/>
            <person name="Thoren M.H."/>
            <person name="Johannesson H."/>
        </authorList>
    </citation>
    <scope>NUCLEOTIDE SEQUENCE</scope>
    <source>
        <strain evidence="7">PSN4</strain>
    </source>
</reference>
<feature type="region of interest" description="Disordered" evidence="4">
    <location>
        <begin position="485"/>
        <end position="521"/>
    </location>
</feature>
<dbReference type="SUPFAM" id="SSF47095">
    <property type="entry name" value="HMG-box"/>
    <property type="match status" value="1"/>
</dbReference>
<dbReference type="AlphaFoldDB" id="A0AAJ0BAN7"/>
<evidence type="ECO:0000256" key="1">
    <source>
        <dbReference type="ARBA" id="ARBA00023125"/>
    </source>
</evidence>
<evidence type="ECO:0000256" key="3">
    <source>
        <dbReference type="PROSITE-ProRule" id="PRU00267"/>
    </source>
</evidence>
<feature type="domain" description="HMG box" evidence="6">
    <location>
        <begin position="118"/>
        <end position="184"/>
    </location>
</feature>
<dbReference type="SMART" id="SM00398">
    <property type="entry name" value="HMG"/>
    <property type="match status" value="1"/>
</dbReference>